<reference evidence="1 2" key="1">
    <citation type="journal article" date="2021" name="Genome Biol. Evol.">
        <title>Complete Genome Sequencing of a Novel Gloeobacter Species from a Waterfall Cave in Mexico.</title>
        <authorList>
            <person name="Saw J.H."/>
            <person name="Cardona T."/>
            <person name="Montejano G."/>
        </authorList>
    </citation>
    <scope>NUCLEOTIDE SEQUENCE [LARGE SCALE GENOMIC DNA]</scope>
    <source>
        <strain evidence="1">MG652769</strain>
    </source>
</reference>
<evidence type="ECO:0000313" key="2">
    <source>
        <dbReference type="Proteomes" id="UP001054846"/>
    </source>
</evidence>
<dbReference type="Pfam" id="PF20329">
    <property type="entry name" value="DUF6624"/>
    <property type="match status" value="1"/>
</dbReference>
<gene>
    <name evidence="1" type="ORF">ISF26_14435</name>
</gene>
<accession>A0ABY3PHE6</accession>
<name>A0ABY3PHE6_9CYAN</name>
<evidence type="ECO:0000313" key="1">
    <source>
        <dbReference type="EMBL" id="UFP93009.1"/>
    </source>
</evidence>
<keyword evidence="2" id="KW-1185">Reference proteome</keyword>
<dbReference type="InterPro" id="IPR046732">
    <property type="entry name" value="DUF6624"/>
</dbReference>
<dbReference type="Proteomes" id="UP001054846">
    <property type="component" value="Chromosome"/>
</dbReference>
<organism evidence="1 2">
    <name type="scientific">Gloeobacter morelensis MG652769</name>
    <dbReference type="NCBI Taxonomy" id="2781736"/>
    <lineage>
        <taxon>Bacteria</taxon>
        <taxon>Bacillati</taxon>
        <taxon>Cyanobacteriota</taxon>
        <taxon>Cyanophyceae</taxon>
        <taxon>Gloeobacterales</taxon>
        <taxon>Gloeobacteraceae</taxon>
        <taxon>Gloeobacter</taxon>
        <taxon>Gloeobacter morelensis</taxon>
    </lineage>
</organism>
<sequence length="197" mass="21547">MDDQLRIELVAMAAEDQIVRAELAADGSLFAGYHPRMEAVHRRNAGRLEAILVAYGWPGRSLVGDEGAAAAFLLLQHAIGFPDLQRSALGLLQQAAAAGEAVPLHSAMLEDRLCTFEGRPQRFGTQFDWDAAGDLSPLPIADPEGVDDRRRAVGLEPLAQQTRRMRAQALLEGQKPPVDFAGRRAEMEHWACSVGWR</sequence>
<dbReference type="EMBL" id="CP063845">
    <property type="protein sequence ID" value="UFP93009.1"/>
    <property type="molecule type" value="Genomic_DNA"/>
</dbReference>
<dbReference type="RefSeq" id="WP_230840010.1">
    <property type="nucleotide sequence ID" value="NZ_CP063845.1"/>
</dbReference>
<proteinExistence type="predicted"/>
<protein>
    <submittedName>
        <fullName evidence="1">Uncharacterized protein</fullName>
    </submittedName>
</protein>